<keyword evidence="2" id="KW-1185">Reference proteome</keyword>
<name>A0A1G8CNV0_9ACTN</name>
<gene>
    <name evidence="1" type="ORF">SAMN05421505_11684</name>
</gene>
<evidence type="ECO:0008006" key="3">
    <source>
        <dbReference type="Google" id="ProtNLM"/>
    </source>
</evidence>
<reference evidence="1 2" key="1">
    <citation type="submission" date="2016-10" db="EMBL/GenBank/DDBJ databases">
        <authorList>
            <person name="de Groot N.N."/>
        </authorList>
    </citation>
    <scope>NUCLEOTIDE SEQUENCE [LARGE SCALE GENOMIC DNA]</scope>
    <source>
        <strain evidence="1 2">CPCC 201354</strain>
    </source>
</reference>
<dbReference type="Pfam" id="PF04978">
    <property type="entry name" value="MST"/>
    <property type="match status" value="1"/>
</dbReference>
<evidence type="ECO:0000313" key="2">
    <source>
        <dbReference type="Proteomes" id="UP000198923"/>
    </source>
</evidence>
<sequence>MAALVPPIADEREGLLRFLAQQRHVARVAAHGLTEEQLRATPTAGALSVGGLIKHLAHTEQGWLDRVADRQRPAESDYHDEFVLGPDESFADVLDFYDRVAQETEEIIAGVADLGREVPVPQDAPWFPADIKAWSVRWVLLHLIEETARHAGHADMVREAIDGATAYPLLAAVEGWPATEWLTPWQPADS</sequence>
<dbReference type="Gene3D" id="1.20.120.450">
    <property type="entry name" value="dinb family like domain"/>
    <property type="match status" value="1"/>
</dbReference>
<dbReference type="OrthoDB" id="4548523at2"/>
<dbReference type="Proteomes" id="UP000198923">
    <property type="component" value="Unassembled WGS sequence"/>
</dbReference>
<dbReference type="InterPro" id="IPR034660">
    <property type="entry name" value="DinB/YfiT-like"/>
</dbReference>
<dbReference type="EMBL" id="FNCN01000016">
    <property type="protein sequence ID" value="SDH47086.1"/>
    <property type="molecule type" value="Genomic_DNA"/>
</dbReference>
<proteinExistence type="predicted"/>
<organism evidence="1 2">
    <name type="scientific">Sinosporangium album</name>
    <dbReference type="NCBI Taxonomy" id="504805"/>
    <lineage>
        <taxon>Bacteria</taxon>
        <taxon>Bacillati</taxon>
        <taxon>Actinomycetota</taxon>
        <taxon>Actinomycetes</taxon>
        <taxon>Streptosporangiales</taxon>
        <taxon>Streptosporangiaceae</taxon>
        <taxon>Sinosporangium</taxon>
    </lineage>
</organism>
<accession>A0A1G8CNV0</accession>
<dbReference type="STRING" id="504805.SAMN05421505_11684"/>
<dbReference type="InterPro" id="IPR007061">
    <property type="entry name" value="MST-like"/>
</dbReference>
<protein>
    <recommendedName>
        <fullName evidence="3">DinB superfamily protein</fullName>
    </recommendedName>
</protein>
<evidence type="ECO:0000313" key="1">
    <source>
        <dbReference type="EMBL" id="SDH47086.1"/>
    </source>
</evidence>
<dbReference type="AlphaFoldDB" id="A0A1G8CNV0"/>
<dbReference type="SUPFAM" id="SSF109854">
    <property type="entry name" value="DinB/YfiT-like putative metalloenzymes"/>
    <property type="match status" value="1"/>
</dbReference>
<dbReference type="RefSeq" id="WP_093171648.1">
    <property type="nucleotide sequence ID" value="NZ_FNCN01000016.1"/>
</dbReference>